<organism evidence="1 2">
    <name type="scientific">Riccia fluitans</name>
    <dbReference type="NCBI Taxonomy" id="41844"/>
    <lineage>
        <taxon>Eukaryota</taxon>
        <taxon>Viridiplantae</taxon>
        <taxon>Streptophyta</taxon>
        <taxon>Embryophyta</taxon>
        <taxon>Marchantiophyta</taxon>
        <taxon>Marchantiopsida</taxon>
        <taxon>Marchantiidae</taxon>
        <taxon>Marchantiales</taxon>
        <taxon>Ricciaceae</taxon>
        <taxon>Riccia</taxon>
    </lineage>
</organism>
<keyword evidence="2" id="KW-1185">Reference proteome</keyword>
<sequence>MRAREPVAAAAAAEVAVAESRVEGRDHSFHLSPVYKSLLVSTVLLFSEMYLFTSSIDSCILLRFCIYLTISSVDGGGIPEEEACGQAPFWAHRSIVRLIHLILERGKVRHEPIQTREHRDEITVKV</sequence>
<proteinExistence type="predicted"/>
<evidence type="ECO:0000313" key="2">
    <source>
        <dbReference type="Proteomes" id="UP001605036"/>
    </source>
</evidence>
<reference evidence="1 2" key="1">
    <citation type="submission" date="2024-09" db="EMBL/GenBank/DDBJ databases">
        <title>Chromosome-scale assembly of Riccia fluitans.</title>
        <authorList>
            <person name="Paukszto L."/>
            <person name="Sawicki J."/>
            <person name="Karawczyk K."/>
            <person name="Piernik-Szablinska J."/>
            <person name="Szczecinska M."/>
            <person name="Mazdziarz M."/>
        </authorList>
    </citation>
    <scope>NUCLEOTIDE SEQUENCE [LARGE SCALE GENOMIC DNA]</scope>
    <source>
        <strain evidence="1">Rf_01</strain>
        <tissue evidence="1">Aerial parts of the thallus</tissue>
    </source>
</reference>
<dbReference type="AlphaFoldDB" id="A0ABD1YUD6"/>
<protein>
    <submittedName>
        <fullName evidence="1">Uncharacterized protein</fullName>
    </submittedName>
</protein>
<gene>
    <name evidence="1" type="ORF">R1flu_005584</name>
</gene>
<dbReference type="EMBL" id="JBHFFA010000003">
    <property type="protein sequence ID" value="KAL2634105.1"/>
    <property type="molecule type" value="Genomic_DNA"/>
</dbReference>
<comment type="caution">
    <text evidence="1">The sequence shown here is derived from an EMBL/GenBank/DDBJ whole genome shotgun (WGS) entry which is preliminary data.</text>
</comment>
<name>A0ABD1YUD6_9MARC</name>
<dbReference type="Proteomes" id="UP001605036">
    <property type="component" value="Unassembled WGS sequence"/>
</dbReference>
<evidence type="ECO:0000313" key="1">
    <source>
        <dbReference type="EMBL" id="KAL2634105.1"/>
    </source>
</evidence>
<accession>A0ABD1YUD6</accession>